<dbReference type="InterPro" id="IPR000941">
    <property type="entry name" value="Enolase"/>
</dbReference>
<evidence type="ECO:0000256" key="3">
    <source>
        <dbReference type="ARBA" id="ARBA00012058"/>
    </source>
</evidence>
<keyword evidence="9 11" id="KW-0456">Lyase</keyword>
<dbReference type="InterPro" id="IPR020810">
    <property type="entry name" value="Enolase_C"/>
</dbReference>
<feature type="binding site" evidence="11">
    <location>
        <position position="312"/>
    </location>
    <ligand>
        <name>Mg(2+)</name>
        <dbReference type="ChEBI" id="CHEBI:18420"/>
    </ligand>
</feature>
<feature type="domain" description="Enolase N-terminal" evidence="13">
    <location>
        <begin position="4"/>
        <end position="134"/>
    </location>
</feature>
<dbReference type="PIRSF" id="PIRSF001400">
    <property type="entry name" value="Enolase"/>
    <property type="match status" value="1"/>
</dbReference>
<feature type="domain" description="Enolase C-terminal TIM barrel" evidence="12">
    <location>
        <begin position="139"/>
        <end position="425"/>
    </location>
</feature>
<dbReference type="NCBIfam" id="TIGR01060">
    <property type="entry name" value="eno"/>
    <property type="match status" value="1"/>
</dbReference>
<keyword evidence="6 11" id="KW-0479">Metal-binding</keyword>
<evidence type="ECO:0000256" key="6">
    <source>
        <dbReference type="ARBA" id="ARBA00022723"/>
    </source>
</evidence>
<dbReference type="Pfam" id="PF03952">
    <property type="entry name" value="Enolase_N"/>
    <property type="match status" value="1"/>
</dbReference>
<dbReference type="SFLD" id="SFLDS00001">
    <property type="entry name" value="Enolase"/>
    <property type="match status" value="1"/>
</dbReference>
<gene>
    <name evidence="11 14" type="primary">eno</name>
    <name evidence="14" type="ORF">GCM10011389_13920</name>
</gene>
<evidence type="ECO:0000313" key="14">
    <source>
        <dbReference type="EMBL" id="GGD07571.1"/>
    </source>
</evidence>
<keyword evidence="7 11" id="KW-0460">Magnesium</keyword>
<dbReference type="SMART" id="SM01193">
    <property type="entry name" value="Enolase_N"/>
    <property type="match status" value="1"/>
</dbReference>
<evidence type="ECO:0000256" key="9">
    <source>
        <dbReference type="ARBA" id="ARBA00023239"/>
    </source>
</evidence>
<comment type="cofactor">
    <cofactor evidence="11">
        <name>Mg(2+)</name>
        <dbReference type="ChEBI" id="CHEBI:18420"/>
    </cofactor>
    <text evidence="11">Binds a second Mg(2+) ion via substrate during catalysis.</text>
</comment>
<dbReference type="InterPro" id="IPR029017">
    <property type="entry name" value="Enolase-like_N"/>
</dbReference>
<dbReference type="EMBL" id="BMIN01000004">
    <property type="protein sequence ID" value="GGD07571.1"/>
    <property type="molecule type" value="Genomic_DNA"/>
</dbReference>
<feature type="binding site" evidence="11">
    <location>
        <position position="388"/>
    </location>
    <ligand>
        <name>(2R)-2-phosphoglycerate</name>
        <dbReference type="ChEBI" id="CHEBI:58289"/>
    </ligand>
</feature>
<sequence>MPYITDVYAREVLDSRGNPTVEVEVYTESGAFGSALVPSGASTGEYEAVELRDGDKDRYLGKGVSQAVQNVNEKIAPEILGFDATRQVIIDELMIELDGTENKGNLGANAILGVSMAVARAAADYLGIPLYQYLGGFNAKKLPTPMMNILNGGEHADNNVDIQEFMVMPVGAPTFKEALRMGAEIFHSLKKVLKNKGYNTGVGDEGGFAPDLGSNEEALSTIIEAIEEAGYKPGEEVQLAMDVASSEIYEDGKYNLKGEGVTRTSEEMVDWYEELVNKYPIISIEDGLDENDWEGTKLLTERIGDRVQLVGDDLFVTNTNKLSRGISEGIANSILIKVNQIGTLTETFQAIEMAKEAGYTAVISHRSGETEDSTIADIAVATNAGQIKTGAPSRTDRVAKYNQLLRIEDVLAGTAVYAGKNAFYNLNK</sequence>
<protein>
    <recommendedName>
        <fullName evidence="4 11">Enolase</fullName>
        <ecNumber evidence="3 11">4.2.1.11</ecNumber>
    </recommendedName>
    <alternativeName>
        <fullName evidence="11">2-phospho-D-glycerate hydro-lyase</fullName>
    </alternativeName>
    <alternativeName>
        <fullName evidence="11">2-phosphoglycerate dehydratase</fullName>
    </alternativeName>
</protein>
<dbReference type="PANTHER" id="PTHR11902:SF1">
    <property type="entry name" value="ENOLASE"/>
    <property type="match status" value="1"/>
</dbReference>
<name>A0ABQ1PYG5_9BACI</name>
<evidence type="ECO:0000256" key="4">
    <source>
        <dbReference type="ARBA" id="ARBA00017068"/>
    </source>
</evidence>
<comment type="caution">
    <text evidence="14">The sequence shown here is derived from an EMBL/GenBank/DDBJ whole genome shotgun (WGS) entry which is preliminary data.</text>
</comment>
<comment type="similarity">
    <text evidence="2 11">Belongs to the enolase family.</text>
</comment>
<dbReference type="PROSITE" id="PS00164">
    <property type="entry name" value="ENOLASE"/>
    <property type="match status" value="1"/>
</dbReference>
<dbReference type="HAMAP" id="MF_00318">
    <property type="entry name" value="Enolase"/>
    <property type="match status" value="1"/>
</dbReference>
<evidence type="ECO:0000256" key="5">
    <source>
        <dbReference type="ARBA" id="ARBA00022525"/>
    </source>
</evidence>
<evidence type="ECO:0000256" key="11">
    <source>
        <dbReference type="HAMAP-Rule" id="MF_00318"/>
    </source>
</evidence>
<comment type="pathway">
    <text evidence="1 11">Carbohydrate degradation; glycolysis; pyruvate from D-glyceraldehyde 3-phosphate: step 4/5.</text>
</comment>
<evidence type="ECO:0000256" key="8">
    <source>
        <dbReference type="ARBA" id="ARBA00023152"/>
    </source>
</evidence>
<comment type="function">
    <text evidence="11">Catalyzes the reversible conversion of 2-phosphoglycerate (2-PG) into phosphoenolpyruvate (PEP). It is essential for the degradation of carbohydrates via glycolysis.</text>
</comment>
<feature type="active site" description="Proton acceptor" evidence="11">
    <location>
        <position position="337"/>
    </location>
</feature>
<dbReference type="Gene3D" id="3.20.20.120">
    <property type="entry name" value="Enolase-like C-terminal domain"/>
    <property type="match status" value="1"/>
</dbReference>
<dbReference type="SUPFAM" id="SSF51604">
    <property type="entry name" value="Enolase C-terminal domain-like"/>
    <property type="match status" value="1"/>
</dbReference>
<dbReference type="SFLD" id="SFLDG00178">
    <property type="entry name" value="enolase"/>
    <property type="match status" value="1"/>
</dbReference>
<dbReference type="InterPro" id="IPR020811">
    <property type="entry name" value="Enolase_N"/>
</dbReference>
<reference evidence="15" key="1">
    <citation type="journal article" date="2019" name="Int. J. Syst. Evol. Microbiol.">
        <title>The Global Catalogue of Microorganisms (GCM) 10K type strain sequencing project: providing services to taxonomists for standard genome sequencing and annotation.</title>
        <authorList>
            <consortium name="The Broad Institute Genomics Platform"/>
            <consortium name="The Broad Institute Genome Sequencing Center for Infectious Disease"/>
            <person name="Wu L."/>
            <person name="Ma J."/>
        </authorList>
    </citation>
    <scope>NUCLEOTIDE SEQUENCE [LARGE SCALE GENOMIC DNA]</scope>
    <source>
        <strain evidence="15">CGMCC 1.15353</strain>
    </source>
</reference>
<dbReference type="SFLD" id="SFLDF00002">
    <property type="entry name" value="enolase"/>
    <property type="match status" value="1"/>
</dbReference>
<dbReference type="Pfam" id="PF00113">
    <property type="entry name" value="Enolase_C"/>
    <property type="match status" value="1"/>
</dbReference>
<dbReference type="SMART" id="SM01192">
    <property type="entry name" value="Enolase_C"/>
    <property type="match status" value="1"/>
</dbReference>
<keyword evidence="15" id="KW-1185">Reference proteome</keyword>
<accession>A0ABQ1PYG5</accession>
<feature type="binding site" evidence="11">
    <location>
        <position position="367"/>
    </location>
    <ligand>
        <name>(2R)-2-phosphoglycerate</name>
        <dbReference type="ChEBI" id="CHEBI:58289"/>
    </ligand>
</feature>
<dbReference type="EC" id="4.2.1.11" evidence="3 11"/>
<keyword evidence="11" id="KW-0963">Cytoplasm</keyword>
<keyword evidence="5 11" id="KW-0964">Secreted</keyword>
<dbReference type="CDD" id="cd03313">
    <property type="entry name" value="enolase"/>
    <property type="match status" value="1"/>
</dbReference>
<evidence type="ECO:0000256" key="2">
    <source>
        <dbReference type="ARBA" id="ARBA00009604"/>
    </source>
</evidence>
<comment type="subcellular location">
    <subcellularLocation>
        <location evidence="11">Cytoplasm</location>
    </subcellularLocation>
    <subcellularLocation>
        <location evidence="11">Secreted</location>
    </subcellularLocation>
    <subcellularLocation>
        <location evidence="11">Cell surface</location>
    </subcellularLocation>
    <text evidence="11">Fractions of enolase are present in both the cytoplasm and on the cell surface.</text>
</comment>
<proteinExistence type="inferred from homology"/>
<dbReference type="SUPFAM" id="SSF54826">
    <property type="entry name" value="Enolase N-terminal domain-like"/>
    <property type="match status" value="1"/>
</dbReference>
<dbReference type="Proteomes" id="UP000642571">
    <property type="component" value="Unassembled WGS sequence"/>
</dbReference>
<dbReference type="PRINTS" id="PR00148">
    <property type="entry name" value="ENOLASE"/>
</dbReference>
<feature type="binding site" evidence="11">
    <location>
        <position position="285"/>
    </location>
    <ligand>
        <name>Mg(2+)</name>
        <dbReference type="ChEBI" id="CHEBI:18420"/>
    </ligand>
</feature>
<feature type="active site" description="Proton donor" evidence="11">
    <location>
        <position position="205"/>
    </location>
</feature>
<evidence type="ECO:0000313" key="15">
    <source>
        <dbReference type="Proteomes" id="UP000642571"/>
    </source>
</evidence>
<dbReference type="Gene3D" id="3.30.390.10">
    <property type="entry name" value="Enolase-like, N-terminal domain"/>
    <property type="match status" value="1"/>
</dbReference>
<feature type="binding site" evidence="11">
    <location>
        <position position="163"/>
    </location>
    <ligand>
        <name>(2R)-2-phosphoglycerate</name>
        <dbReference type="ChEBI" id="CHEBI:58289"/>
    </ligand>
</feature>
<feature type="binding site" evidence="11">
    <location>
        <position position="242"/>
    </location>
    <ligand>
        <name>Mg(2+)</name>
        <dbReference type="ChEBI" id="CHEBI:18420"/>
    </ligand>
</feature>
<feature type="binding site" evidence="11">
    <location>
        <position position="337"/>
    </location>
    <ligand>
        <name>(2R)-2-phosphoglycerate</name>
        <dbReference type="ChEBI" id="CHEBI:58289"/>
    </ligand>
</feature>
<keyword evidence="8 11" id="KW-0324">Glycolysis</keyword>
<evidence type="ECO:0000256" key="1">
    <source>
        <dbReference type="ARBA" id="ARBA00005031"/>
    </source>
</evidence>
<feature type="binding site" evidence="11">
    <location>
        <position position="366"/>
    </location>
    <ligand>
        <name>(2R)-2-phosphoglycerate</name>
        <dbReference type="ChEBI" id="CHEBI:58289"/>
    </ligand>
</feature>
<evidence type="ECO:0000256" key="10">
    <source>
        <dbReference type="ARBA" id="ARBA00048951"/>
    </source>
</evidence>
<comment type="catalytic activity">
    <reaction evidence="10">
        <text>(2R)-2-phosphoglycerate = phosphoenolpyruvate + H2O</text>
        <dbReference type="Rhea" id="RHEA:10164"/>
        <dbReference type="ChEBI" id="CHEBI:15377"/>
        <dbReference type="ChEBI" id="CHEBI:58289"/>
        <dbReference type="ChEBI" id="CHEBI:58702"/>
        <dbReference type="EC" id="4.2.1.11"/>
    </reaction>
    <physiologicalReaction direction="left-to-right" evidence="10">
        <dbReference type="Rhea" id="RHEA:10165"/>
    </physiologicalReaction>
</comment>
<evidence type="ECO:0000256" key="7">
    <source>
        <dbReference type="ARBA" id="ARBA00022842"/>
    </source>
</evidence>
<dbReference type="RefSeq" id="WP_188652174.1">
    <property type="nucleotide sequence ID" value="NZ_BMIN01000004.1"/>
</dbReference>
<dbReference type="InterPro" id="IPR036849">
    <property type="entry name" value="Enolase-like_C_sf"/>
</dbReference>
<dbReference type="InterPro" id="IPR020809">
    <property type="entry name" value="Enolase_CS"/>
</dbReference>
<evidence type="ECO:0000259" key="12">
    <source>
        <dbReference type="SMART" id="SM01192"/>
    </source>
</evidence>
<organism evidence="14 15">
    <name type="scientific">Pontibacillus salipaludis</name>
    <dbReference type="NCBI Taxonomy" id="1697394"/>
    <lineage>
        <taxon>Bacteria</taxon>
        <taxon>Bacillati</taxon>
        <taxon>Bacillota</taxon>
        <taxon>Bacilli</taxon>
        <taxon>Bacillales</taxon>
        <taxon>Bacillaceae</taxon>
        <taxon>Pontibacillus</taxon>
    </lineage>
</organism>
<evidence type="ECO:0000259" key="13">
    <source>
        <dbReference type="SMART" id="SM01193"/>
    </source>
</evidence>
<dbReference type="PANTHER" id="PTHR11902">
    <property type="entry name" value="ENOLASE"/>
    <property type="match status" value="1"/>
</dbReference>